<dbReference type="AlphaFoldDB" id="A0AA39UVI6"/>
<protein>
    <submittedName>
        <fullName evidence="1">Uncharacterized protein</fullName>
    </submittedName>
</protein>
<dbReference type="Proteomes" id="UP001175228">
    <property type="component" value="Unassembled WGS sequence"/>
</dbReference>
<name>A0AA39UVI6_9AGAR</name>
<keyword evidence="2" id="KW-1185">Reference proteome</keyword>
<dbReference type="EMBL" id="JAUEPU010000002">
    <property type="protein sequence ID" value="KAK0505047.1"/>
    <property type="molecule type" value="Genomic_DNA"/>
</dbReference>
<organism evidence="1 2">
    <name type="scientific">Armillaria luteobubalina</name>
    <dbReference type="NCBI Taxonomy" id="153913"/>
    <lineage>
        <taxon>Eukaryota</taxon>
        <taxon>Fungi</taxon>
        <taxon>Dikarya</taxon>
        <taxon>Basidiomycota</taxon>
        <taxon>Agaricomycotina</taxon>
        <taxon>Agaricomycetes</taxon>
        <taxon>Agaricomycetidae</taxon>
        <taxon>Agaricales</taxon>
        <taxon>Marasmiineae</taxon>
        <taxon>Physalacriaceae</taxon>
        <taxon>Armillaria</taxon>
    </lineage>
</organism>
<evidence type="ECO:0000313" key="2">
    <source>
        <dbReference type="Proteomes" id="UP001175228"/>
    </source>
</evidence>
<sequence length="110" mass="12582">MPSITFSDQQEIISLCQAHEEAQKWKSNLRRCIVFMSYFIKYGSHGHLRFQCETQKSIHSMAIDDTSAPHVPEVVDYLAPKHQMAYLVMEFINASTPADDAHEKVADALR</sequence>
<accession>A0AA39UVI6</accession>
<comment type="caution">
    <text evidence="1">The sequence shown here is derived from an EMBL/GenBank/DDBJ whole genome shotgun (WGS) entry which is preliminary data.</text>
</comment>
<reference evidence="1" key="1">
    <citation type="submission" date="2023-06" db="EMBL/GenBank/DDBJ databases">
        <authorList>
            <consortium name="Lawrence Berkeley National Laboratory"/>
            <person name="Ahrendt S."/>
            <person name="Sahu N."/>
            <person name="Indic B."/>
            <person name="Wong-Bajracharya J."/>
            <person name="Merenyi Z."/>
            <person name="Ke H.-M."/>
            <person name="Monk M."/>
            <person name="Kocsube S."/>
            <person name="Drula E."/>
            <person name="Lipzen A."/>
            <person name="Balint B."/>
            <person name="Henrissat B."/>
            <person name="Andreopoulos B."/>
            <person name="Martin F.M."/>
            <person name="Harder C.B."/>
            <person name="Rigling D."/>
            <person name="Ford K.L."/>
            <person name="Foster G.D."/>
            <person name="Pangilinan J."/>
            <person name="Papanicolaou A."/>
            <person name="Barry K."/>
            <person name="LaButti K."/>
            <person name="Viragh M."/>
            <person name="Koriabine M."/>
            <person name="Yan M."/>
            <person name="Riley R."/>
            <person name="Champramary S."/>
            <person name="Plett K.L."/>
            <person name="Tsai I.J."/>
            <person name="Slot J."/>
            <person name="Sipos G."/>
            <person name="Plett J."/>
            <person name="Nagy L.G."/>
            <person name="Grigoriev I.V."/>
        </authorList>
    </citation>
    <scope>NUCLEOTIDE SEQUENCE</scope>
    <source>
        <strain evidence="1">HWK02</strain>
    </source>
</reference>
<gene>
    <name evidence="1" type="ORF">EDD18DRAFT_323247</name>
</gene>
<evidence type="ECO:0000313" key="1">
    <source>
        <dbReference type="EMBL" id="KAK0505047.1"/>
    </source>
</evidence>
<proteinExistence type="predicted"/>